<organism evidence="2 3">
    <name type="scientific">Streptomyces glebosus</name>
    <dbReference type="NCBI Taxonomy" id="249580"/>
    <lineage>
        <taxon>Bacteria</taxon>
        <taxon>Bacillati</taxon>
        <taxon>Actinomycetota</taxon>
        <taxon>Actinomycetes</taxon>
        <taxon>Kitasatosporales</taxon>
        <taxon>Streptomycetaceae</taxon>
        <taxon>Streptomyces</taxon>
    </lineage>
</organism>
<evidence type="ECO:0000313" key="2">
    <source>
        <dbReference type="EMBL" id="GFE19401.1"/>
    </source>
</evidence>
<feature type="region of interest" description="Disordered" evidence="1">
    <location>
        <begin position="1"/>
        <end position="27"/>
    </location>
</feature>
<evidence type="ECO:0000313" key="3">
    <source>
        <dbReference type="Proteomes" id="UP000430079"/>
    </source>
</evidence>
<gene>
    <name evidence="2" type="ORF">Sgleb_74480</name>
</gene>
<reference evidence="2 3" key="1">
    <citation type="submission" date="2019-12" db="EMBL/GenBank/DDBJ databases">
        <title>Whole genome shotgun sequence of Streptomyces hygroscopicus subsp. glebosus NBRC 13786.</title>
        <authorList>
            <person name="Ichikawa N."/>
            <person name="Kimura A."/>
            <person name="Kitahashi Y."/>
            <person name="Komaki H."/>
            <person name="Tamura T."/>
        </authorList>
    </citation>
    <scope>NUCLEOTIDE SEQUENCE [LARGE SCALE GENOMIC DNA]</scope>
    <source>
        <strain evidence="2 3">NBRC 13786</strain>
    </source>
</reference>
<evidence type="ECO:0000256" key="1">
    <source>
        <dbReference type="SAM" id="MobiDB-lite"/>
    </source>
</evidence>
<proteinExistence type="predicted"/>
<dbReference type="AlphaFoldDB" id="A0A640TA89"/>
<comment type="caution">
    <text evidence="2">The sequence shown here is derived from an EMBL/GenBank/DDBJ whole genome shotgun (WGS) entry which is preliminary data.</text>
</comment>
<name>A0A640TA89_9ACTN</name>
<keyword evidence="3" id="KW-1185">Reference proteome</keyword>
<feature type="compositionally biased region" description="Basic and acidic residues" evidence="1">
    <location>
        <begin position="9"/>
        <end position="22"/>
    </location>
</feature>
<protein>
    <submittedName>
        <fullName evidence="2">Uncharacterized protein</fullName>
    </submittedName>
</protein>
<dbReference type="Proteomes" id="UP000430079">
    <property type="component" value="Unassembled WGS sequence"/>
</dbReference>
<sequence length="68" mass="6964">MGLGGTTQSDDREGSGGDRGAEDSPVTHVLSFPVVRAPCGPVTLHTDAAPATYDTPSCDVRHTAIGVR</sequence>
<dbReference type="EMBL" id="BLIO01000001">
    <property type="protein sequence ID" value="GFE19401.1"/>
    <property type="molecule type" value="Genomic_DNA"/>
</dbReference>
<accession>A0A640TA89</accession>